<proteinExistence type="predicted"/>
<reference evidence="1" key="1">
    <citation type="submission" date="2020-10" db="EMBL/GenBank/DDBJ databases">
        <authorList>
            <person name="Kikuchi T."/>
        </authorList>
    </citation>
    <scope>NUCLEOTIDE SEQUENCE</scope>
    <source>
        <strain evidence="1">NKZ352</strain>
    </source>
</reference>
<organism evidence="1 2">
    <name type="scientific">Caenorhabditis auriculariae</name>
    <dbReference type="NCBI Taxonomy" id="2777116"/>
    <lineage>
        <taxon>Eukaryota</taxon>
        <taxon>Metazoa</taxon>
        <taxon>Ecdysozoa</taxon>
        <taxon>Nematoda</taxon>
        <taxon>Chromadorea</taxon>
        <taxon>Rhabditida</taxon>
        <taxon>Rhabditina</taxon>
        <taxon>Rhabditomorpha</taxon>
        <taxon>Rhabditoidea</taxon>
        <taxon>Rhabditidae</taxon>
        <taxon>Peloderinae</taxon>
        <taxon>Caenorhabditis</taxon>
    </lineage>
</organism>
<protein>
    <submittedName>
        <fullName evidence="1">Uncharacterized protein</fullName>
    </submittedName>
</protein>
<dbReference type="AlphaFoldDB" id="A0A8S1H3Z9"/>
<evidence type="ECO:0000313" key="1">
    <source>
        <dbReference type="EMBL" id="CAD6189518.1"/>
    </source>
</evidence>
<keyword evidence="2" id="KW-1185">Reference proteome</keyword>
<gene>
    <name evidence="1" type="ORF">CAUJ_LOCUS5437</name>
</gene>
<accession>A0A8S1H3Z9</accession>
<comment type="caution">
    <text evidence="1">The sequence shown here is derived from an EMBL/GenBank/DDBJ whole genome shotgun (WGS) entry which is preliminary data.</text>
</comment>
<name>A0A8S1H3Z9_9PELO</name>
<dbReference type="EMBL" id="CAJGYM010000011">
    <property type="protein sequence ID" value="CAD6189518.1"/>
    <property type="molecule type" value="Genomic_DNA"/>
</dbReference>
<dbReference type="Proteomes" id="UP000835052">
    <property type="component" value="Unassembled WGS sequence"/>
</dbReference>
<sequence>MVDKILFGISAVGRFGQRGSSNGRKKAGVETQRKFSFSLPELPCIWNCRKKGQPCGGGHGKWCDYGLKCYTLDWNPNYAVCDKPR</sequence>
<evidence type="ECO:0000313" key="2">
    <source>
        <dbReference type="Proteomes" id="UP000835052"/>
    </source>
</evidence>